<keyword evidence="5 7" id="KW-0573">Peptidoglycan synthesis</keyword>
<dbReference type="SUPFAM" id="SSF141523">
    <property type="entry name" value="L,D-transpeptidase catalytic domain-like"/>
    <property type="match status" value="1"/>
</dbReference>
<evidence type="ECO:0000256" key="7">
    <source>
        <dbReference type="PROSITE-ProRule" id="PRU01373"/>
    </source>
</evidence>
<dbReference type="GO" id="GO:0071555">
    <property type="term" value="P:cell wall organization"/>
    <property type="evidence" value="ECO:0007669"/>
    <property type="project" value="UniProtKB-UniRule"/>
</dbReference>
<dbReference type="PROSITE" id="PS52029">
    <property type="entry name" value="LD_TPASE"/>
    <property type="match status" value="1"/>
</dbReference>
<dbReference type="InterPro" id="IPR038063">
    <property type="entry name" value="Transpep_catalytic_dom"/>
</dbReference>
<evidence type="ECO:0000259" key="8">
    <source>
        <dbReference type="PROSITE" id="PS52029"/>
    </source>
</evidence>
<dbReference type="GO" id="GO:0016740">
    <property type="term" value="F:transferase activity"/>
    <property type="evidence" value="ECO:0007669"/>
    <property type="project" value="UniProtKB-KW"/>
</dbReference>
<dbReference type="UniPathway" id="UPA00219"/>
<feature type="active site" description="Proton donor/acceptor" evidence="7">
    <location>
        <position position="314"/>
    </location>
</feature>
<feature type="active site" description="Nucleophile" evidence="7">
    <location>
        <position position="333"/>
    </location>
</feature>
<name>A0A2W5P490_9SPHN</name>
<comment type="pathway">
    <text evidence="1 7">Cell wall biogenesis; peptidoglycan biosynthesis.</text>
</comment>
<organism evidence="9 10">
    <name type="scientific">Sphingomonas taxi</name>
    <dbReference type="NCBI Taxonomy" id="1549858"/>
    <lineage>
        <taxon>Bacteria</taxon>
        <taxon>Pseudomonadati</taxon>
        <taxon>Pseudomonadota</taxon>
        <taxon>Alphaproteobacteria</taxon>
        <taxon>Sphingomonadales</taxon>
        <taxon>Sphingomonadaceae</taxon>
        <taxon>Sphingomonas</taxon>
    </lineage>
</organism>
<feature type="domain" description="L,D-TPase catalytic" evidence="8">
    <location>
        <begin position="180"/>
        <end position="370"/>
    </location>
</feature>
<dbReference type="InterPro" id="IPR045380">
    <property type="entry name" value="LD_TPept_scaffold_dom"/>
</dbReference>
<dbReference type="PANTHER" id="PTHR41533">
    <property type="entry name" value="L,D-TRANSPEPTIDASE HI_1667-RELATED"/>
    <property type="match status" value="1"/>
</dbReference>
<dbReference type="AlphaFoldDB" id="A0A2W5P490"/>
<dbReference type="PANTHER" id="PTHR41533:SF2">
    <property type="entry name" value="BLR7131 PROTEIN"/>
    <property type="match status" value="1"/>
</dbReference>
<dbReference type="Pfam" id="PF20142">
    <property type="entry name" value="Scaffold"/>
    <property type="match status" value="1"/>
</dbReference>
<evidence type="ECO:0000256" key="2">
    <source>
        <dbReference type="ARBA" id="ARBA00005992"/>
    </source>
</evidence>
<dbReference type="InterPro" id="IPR052905">
    <property type="entry name" value="LD-transpeptidase_YkuD-like"/>
</dbReference>
<evidence type="ECO:0000256" key="4">
    <source>
        <dbReference type="ARBA" id="ARBA00022960"/>
    </source>
</evidence>
<evidence type="ECO:0000256" key="5">
    <source>
        <dbReference type="ARBA" id="ARBA00022984"/>
    </source>
</evidence>
<dbReference type="GO" id="GO:0009252">
    <property type="term" value="P:peptidoglycan biosynthetic process"/>
    <property type="evidence" value="ECO:0007669"/>
    <property type="project" value="UniProtKB-UniPathway"/>
</dbReference>
<keyword evidence="6 7" id="KW-0961">Cell wall biogenesis/degradation</keyword>
<evidence type="ECO:0000313" key="10">
    <source>
        <dbReference type="Proteomes" id="UP000249229"/>
    </source>
</evidence>
<dbReference type="InterPro" id="IPR005490">
    <property type="entry name" value="LD_TPept_cat_dom"/>
</dbReference>
<protein>
    <submittedName>
        <fullName evidence="9">L,D-transpeptidase</fullName>
    </submittedName>
</protein>
<accession>A0A2W5P490</accession>
<dbReference type="Gene3D" id="2.40.440.10">
    <property type="entry name" value="L,D-transpeptidase catalytic domain-like"/>
    <property type="match status" value="1"/>
</dbReference>
<dbReference type="Proteomes" id="UP000249229">
    <property type="component" value="Unassembled WGS sequence"/>
</dbReference>
<gene>
    <name evidence="9" type="ORF">DI544_08445</name>
</gene>
<dbReference type="Pfam" id="PF03734">
    <property type="entry name" value="YkuD"/>
    <property type="match status" value="1"/>
</dbReference>
<keyword evidence="4 7" id="KW-0133">Cell shape</keyword>
<comment type="similarity">
    <text evidence="2">Belongs to the YkuD family.</text>
</comment>
<dbReference type="GO" id="GO:0004180">
    <property type="term" value="F:carboxypeptidase activity"/>
    <property type="evidence" value="ECO:0007669"/>
    <property type="project" value="UniProtKB-ARBA"/>
</dbReference>
<comment type="caution">
    <text evidence="9">The sequence shown here is derived from an EMBL/GenBank/DDBJ whole genome shotgun (WGS) entry which is preliminary data.</text>
</comment>
<evidence type="ECO:0000256" key="6">
    <source>
        <dbReference type="ARBA" id="ARBA00023316"/>
    </source>
</evidence>
<dbReference type="CDD" id="cd16913">
    <property type="entry name" value="YkuD_like"/>
    <property type="match status" value="1"/>
</dbReference>
<keyword evidence="3" id="KW-0808">Transferase</keyword>
<evidence type="ECO:0000256" key="1">
    <source>
        <dbReference type="ARBA" id="ARBA00004752"/>
    </source>
</evidence>
<dbReference type="EMBL" id="QFQI01000005">
    <property type="protein sequence ID" value="PZQ60556.1"/>
    <property type="molecule type" value="Genomic_DNA"/>
</dbReference>
<sequence>MAVAIRDEAGGWMARVYAERGYRPLWAPGGRIGASAETLLDYLDHADLDGLKPSSYDVAKLRERIAAGRGGDPRLVAKAELALSAAFVRYVRDQRRPRDVGMIWADPALKAKRPKAEAVLRAASFPRAFGGYVAGMAWMSPRYVELRELAARARQDGAAATARLRLNMDRARVLPGPWTRHVVVDASSGRLWFYEAGEQAGTMRVVVGARETQTPMLAGTLQWAIVNPYWNVPTYLARRSIAPKVLAGRSLASLKMEALSDWSANARTLPASAVDWAAVASGAREVRLRELPGAHNSMGKVKFLFPNDEGIYLHDTPDRALLKADDRHFSNGCIRLEDAAALARWLMGRPLRPGKQPEQAVALSVPVPVYLTYLTATATRTRVAFRNDIYGRDGQGS</sequence>
<proteinExistence type="inferred from homology"/>
<evidence type="ECO:0000313" key="9">
    <source>
        <dbReference type="EMBL" id="PZQ60556.1"/>
    </source>
</evidence>
<reference evidence="9 10" key="1">
    <citation type="submission" date="2017-08" db="EMBL/GenBank/DDBJ databases">
        <title>Infants hospitalized years apart are colonized by the same room-sourced microbial strains.</title>
        <authorList>
            <person name="Brooks B."/>
            <person name="Olm M.R."/>
            <person name="Firek B.A."/>
            <person name="Baker R."/>
            <person name="Thomas B.C."/>
            <person name="Morowitz M.J."/>
            <person name="Banfield J.F."/>
        </authorList>
    </citation>
    <scope>NUCLEOTIDE SEQUENCE [LARGE SCALE GENOMIC DNA]</scope>
    <source>
        <strain evidence="9">S2_005_001_R1_22</strain>
    </source>
</reference>
<dbReference type="GO" id="GO:0008360">
    <property type="term" value="P:regulation of cell shape"/>
    <property type="evidence" value="ECO:0007669"/>
    <property type="project" value="UniProtKB-UniRule"/>
</dbReference>
<evidence type="ECO:0000256" key="3">
    <source>
        <dbReference type="ARBA" id="ARBA00022679"/>
    </source>
</evidence>